<dbReference type="Gene3D" id="1.25.40.10">
    <property type="entry name" value="Tetratricopeptide repeat domain"/>
    <property type="match status" value="1"/>
</dbReference>
<dbReference type="Proteomes" id="UP000308349">
    <property type="component" value="Unassembled WGS sequence"/>
</dbReference>
<reference evidence="2 3" key="1">
    <citation type="submission" date="2019-05" db="EMBL/GenBank/DDBJ databases">
        <title>Genomes sequences of two Nocardia cyriacigeorgica environmental isolates, type strains Nocardia asteroides ATCC 19247 and Nocardia cyriacigeorgica DSM 44484.</title>
        <authorList>
            <person name="Vautrin F."/>
            <person name="Bergeron E."/>
            <person name="Dubost A."/>
            <person name="Abrouk D."/>
            <person name="Rodriguez Nava V."/>
            <person name="Pujic P."/>
        </authorList>
    </citation>
    <scope>NUCLEOTIDE SEQUENCE [LARGE SCALE GENOMIC DNA]</scope>
    <source>
        <strain evidence="2 3">EML 1456</strain>
    </source>
</reference>
<dbReference type="OrthoDB" id="3213425at2"/>
<dbReference type="AlphaFoldDB" id="A0A5R8P4K0"/>
<organism evidence="2 3">
    <name type="scientific">Nocardia cyriacigeorgica</name>
    <dbReference type="NCBI Taxonomy" id="135487"/>
    <lineage>
        <taxon>Bacteria</taxon>
        <taxon>Bacillati</taxon>
        <taxon>Actinomycetota</taxon>
        <taxon>Actinomycetes</taxon>
        <taxon>Mycobacteriales</taxon>
        <taxon>Nocardiaceae</taxon>
        <taxon>Nocardia</taxon>
    </lineage>
</organism>
<feature type="domain" description="HTH cro/C1-type" evidence="1">
    <location>
        <begin position="40"/>
        <end position="89"/>
    </location>
</feature>
<gene>
    <name evidence="2" type="ORF">FEK35_30290</name>
</gene>
<dbReference type="SUPFAM" id="SSF48452">
    <property type="entry name" value="TPR-like"/>
    <property type="match status" value="1"/>
</dbReference>
<dbReference type="InterPro" id="IPR011990">
    <property type="entry name" value="TPR-like_helical_dom_sf"/>
</dbReference>
<evidence type="ECO:0000259" key="1">
    <source>
        <dbReference type="PROSITE" id="PS50943"/>
    </source>
</evidence>
<proteinExistence type="predicted"/>
<name>A0A5R8P4K0_9NOCA</name>
<dbReference type="InterPro" id="IPR001387">
    <property type="entry name" value="Cro/C1-type_HTH"/>
</dbReference>
<sequence>MNVDQGPVVAITPAVWESPEVRRALAARDMKTVFELLVRRCGISQREIGRRAGLTSSEIFQVLKKNRRVTAYDVLAKIADGLEIPRGYMGLAYGDGAADGLELVAASFSQARSEREEVRDFLSRAATITMGTDSDDIARWWQPLERETSPVPGHIGDADIDRIESLTAAMRTLDYRYGGGACRDAIAAQVRWAQQLLNATATDDTMGRLKTALADLHNLAGWTSFDVGMYSVARRHFLRALQLAYATSDHSLAANVLYRTGRLHLHQQMPDIALRFFQLGQIAAQDSGSALTVSLLCANEAWTYAVLGSRQLMDRSLKRAEDEFARAQCEDLPAWIRFFGEADLNATAGVALASLPTATAGELARAVDHLTASLSLRGPEMTRSRVFEHTALATALLRVGDRAGGLHHGRTAVTTASTVRSIRIIDRLAPLTAVAERHRRNPELRDLIHDIDALKKLA</sequence>
<accession>A0A5R8P4K0</accession>
<dbReference type="EMBL" id="VBUU01000055">
    <property type="protein sequence ID" value="TLF92937.1"/>
    <property type="molecule type" value="Genomic_DNA"/>
</dbReference>
<evidence type="ECO:0000313" key="2">
    <source>
        <dbReference type="EMBL" id="TLF92937.1"/>
    </source>
</evidence>
<dbReference type="PROSITE" id="PS50943">
    <property type="entry name" value="HTH_CROC1"/>
    <property type="match status" value="1"/>
</dbReference>
<evidence type="ECO:0000313" key="3">
    <source>
        <dbReference type="Proteomes" id="UP000308349"/>
    </source>
</evidence>
<dbReference type="CDD" id="cd00093">
    <property type="entry name" value="HTH_XRE"/>
    <property type="match status" value="1"/>
</dbReference>
<comment type="caution">
    <text evidence="2">The sequence shown here is derived from an EMBL/GenBank/DDBJ whole genome shotgun (WGS) entry which is preliminary data.</text>
</comment>
<protein>
    <submittedName>
        <fullName evidence="2">Helix-turn-helix transcriptional regulator</fullName>
    </submittedName>
</protein>